<organism evidence="1">
    <name type="scientific">Notodromas monacha</name>
    <dbReference type="NCBI Taxonomy" id="399045"/>
    <lineage>
        <taxon>Eukaryota</taxon>
        <taxon>Metazoa</taxon>
        <taxon>Ecdysozoa</taxon>
        <taxon>Arthropoda</taxon>
        <taxon>Crustacea</taxon>
        <taxon>Oligostraca</taxon>
        <taxon>Ostracoda</taxon>
        <taxon>Podocopa</taxon>
        <taxon>Podocopida</taxon>
        <taxon>Cypridocopina</taxon>
        <taxon>Cypridoidea</taxon>
        <taxon>Cyprididae</taxon>
        <taxon>Notodromas</taxon>
    </lineage>
</organism>
<gene>
    <name evidence="1" type="ORF">NMOB1V02_LOCUS4374</name>
</gene>
<name>A0A7R9GD44_9CRUS</name>
<evidence type="ECO:0000313" key="1">
    <source>
        <dbReference type="EMBL" id="CAD7276619.1"/>
    </source>
</evidence>
<evidence type="ECO:0000313" key="2">
    <source>
        <dbReference type="Proteomes" id="UP000678499"/>
    </source>
</evidence>
<dbReference type="AlphaFoldDB" id="A0A7R9GD44"/>
<dbReference type="EMBL" id="CAJPEX010000666">
    <property type="protein sequence ID" value="CAG0916771.1"/>
    <property type="molecule type" value="Genomic_DNA"/>
</dbReference>
<protein>
    <submittedName>
        <fullName evidence="1">Uncharacterized protein</fullName>
    </submittedName>
</protein>
<dbReference type="EMBL" id="OA882703">
    <property type="protein sequence ID" value="CAD7276619.1"/>
    <property type="molecule type" value="Genomic_DNA"/>
</dbReference>
<accession>A0A7R9GD44</accession>
<keyword evidence="2" id="KW-1185">Reference proteome</keyword>
<reference evidence="1" key="1">
    <citation type="submission" date="2020-11" db="EMBL/GenBank/DDBJ databases">
        <authorList>
            <person name="Tran Van P."/>
        </authorList>
    </citation>
    <scope>NUCLEOTIDE SEQUENCE</scope>
</reference>
<dbReference type="Proteomes" id="UP000678499">
    <property type="component" value="Unassembled WGS sequence"/>
</dbReference>
<proteinExistence type="predicted"/>
<sequence>MEKGTSDDIGKLLCLGGFFPCTFRRLLRVSWAVADVVAMRAGGTRECSDLSRQDGVSIVEADVGDAAQCSHPPNFYVFHGALHEHSHGRGIWKERVNNLLLSGLLVFVPQGVTSIILSLNDRKLPKYQEVDEPLKFESKQV</sequence>